<feature type="transmembrane region" description="Helical" evidence="2">
    <location>
        <begin position="15"/>
        <end position="41"/>
    </location>
</feature>
<dbReference type="Proteomes" id="UP000177958">
    <property type="component" value="Unassembled WGS sequence"/>
</dbReference>
<proteinExistence type="predicted"/>
<dbReference type="GO" id="GO:0016787">
    <property type="term" value="F:hydrolase activity"/>
    <property type="evidence" value="ECO:0007669"/>
    <property type="project" value="UniProtKB-KW"/>
</dbReference>
<evidence type="ECO:0008006" key="5">
    <source>
        <dbReference type="Google" id="ProtNLM"/>
    </source>
</evidence>
<evidence type="ECO:0000313" key="4">
    <source>
        <dbReference type="Proteomes" id="UP000177958"/>
    </source>
</evidence>
<keyword evidence="2" id="KW-0812">Transmembrane</keyword>
<evidence type="ECO:0000256" key="1">
    <source>
        <dbReference type="ARBA" id="ARBA00022801"/>
    </source>
</evidence>
<dbReference type="CDD" id="cd00004">
    <property type="entry name" value="Sortase"/>
    <property type="match status" value="1"/>
</dbReference>
<keyword evidence="2" id="KW-1133">Transmembrane helix</keyword>
<protein>
    <recommendedName>
        <fullName evidence="5">Sortase</fullName>
    </recommendedName>
</protein>
<dbReference type="InterPro" id="IPR023365">
    <property type="entry name" value="Sortase_dom-sf"/>
</dbReference>
<keyword evidence="1" id="KW-0378">Hydrolase</keyword>
<dbReference type="Pfam" id="PF04203">
    <property type="entry name" value="Sortase"/>
    <property type="match status" value="1"/>
</dbReference>
<sequence length="225" mass="24051">MTPTSQAPKRAPTPVYLAMTIVIFVFTLSAADSVGFVPYYIDGSTPLTTGGSTPAQERVALSALPELGSEVVASGEETVVTALPGRIVIPEINLDLPVQNPSTRDIAALDELLKDGPVRYVDSSRLGEKGNVLIFAHTSHLPVVKNQMYKAFNRVPELEAGDSITVEGDGRSYLYTVRSVRQASAEEAVIDLSPSVGRKLTLVTCDTLTGKDARYILEADFVAAI</sequence>
<reference evidence="3 4" key="1">
    <citation type="journal article" date="2016" name="Nat. Commun.">
        <title>Thousands of microbial genomes shed light on interconnected biogeochemical processes in an aquifer system.</title>
        <authorList>
            <person name="Anantharaman K."/>
            <person name="Brown C.T."/>
            <person name="Hug L.A."/>
            <person name="Sharon I."/>
            <person name="Castelle C.J."/>
            <person name="Probst A.J."/>
            <person name="Thomas B.C."/>
            <person name="Singh A."/>
            <person name="Wilkins M.J."/>
            <person name="Karaoz U."/>
            <person name="Brodie E.L."/>
            <person name="Williams K.H."/>
            <person name="Hubbard S.S."/>
            <person name="Banfield J.F."/>
        </authorList>
    </citation>
    <scope>NUCLEOTIDE SEQUENCE [LARGE SCALE GENOMIC DNA]</scope>
</reference>
<keyword evidence="2" id="KW-0472">Membrane</keyword>
<dbReference type="Gene3D" id="2.40.260.10">
    <property type="entry name" value="Sortase"/>
    <property type="match status" value="1"/>
</dbReference>
<organism evidence="3 4">
    <name type="scientific">Candidatus Kaiserbacteria bacterium RIFCSPHIGHO2_01_FULL_55_17</name>
    <dbReference type="NCBI Taxonomy" id="1798484"/>
    <lineage>
        <taxon>Bacteria</taxon>
        <taxon>Candidatus Kaiseribacteriota</taxon>
    </lineage>
</organism>
<dbReference type="InterPro" id="IPR005754">
    <property type="entry name" value="Sortase"/>
</dbReference>
<name>A0A1F6D7Y4_9BACT</name>
<dbReference type="SUPFAM" id="SSF63817">
    <property type="entry name" value="Sortase"/>
    <property type="match status" value="1"/>
</dbReference>
<dbReference type="EMBL" id="MFKX01000021">
    <property type="protein sequence ID" value="OGG57554.1"/>
    <property type="molecule type" value="Genomic_DNA"/>
</dbReference>
<evidence type="ECO:0000313" key="3">
    <source>
        <dbReference type="EMBL" id="OGG57554.1"/>
    </source>
</evidence>
<evidence type="ECO:0000256" key="2">
    <source>
        <dbReference type="SAM" id="Phobius"/>
    </source>
</evidence>
<gene>
    <name evidence="3" type="ORF">A2853_01650</name>
</gene>
<dbReference type="AlphaFoldDB" id="A0A1F6D7Y4"/>
<comment type="caution">
    <text evidence="3">The sequence shown here is derived from an EMBL/GenBank/DDBJ whole genome shotgun (WGS) entry which is preliminary data.</text>
</comment>
<accession>A0A1F6D7Y4</accession>